<feature type="domain" description="Gfo/Idh/MocA-like oxidoreductase bacterial type C-terminal" evidence="2">
    <location>
        <begin position="215"/>
        <end position="461"/>
    </location>
</feature>
<dbReference type="GO" id="GO:0000166">
    <property type="term" value="F:nucleotide binding"/>
    <property type="evidence" value="ECO:0007669"/>
    <property type="project" value="InterPro"/>
</dbReference>
<proteinExistence type="predicted"/>
<keyword evidence="4" id="KW-1185">Reference proteome</keyword>
<dbReference type="InterPro" id="IPR036291">
    <property type="entry name" value="NAD(P)-bd_dom_sf"/>
</dbReference>
<sequence length="466" mass="52609">MSQSHSTRRDFLKTSTLAAAGATLPYWFTTGRTLAEQAARSPNERLTIGCIGTGDRWKQDPYSRMKNYGDVVSLCDVDQNHLREALDKVSSDQRAQGREPQIETHEDYRKVLDRKDIDTVVIVTPDHWHSKIAIDAMEAGKDVYCEKPLTLTIDEGKQIIKVLEKTKRVFQVGTQQRSEMNQRFITAIALARSGRIGKLKKLTCDIGTFEESGAIPVATVPDGLNWEMWLGQAPLVDFRFKDNGKKWGNSRCHYEFRWWYEYSGGKLTDWGAHHVDIAQWAIEQNGPGQGPISVEPVVVEHPSPMENGMPTQDDRYNCAHKFDVKVMFPGEVEMRIVSQSPDNNGILFEGTDGRFHVSRGGMKGAIVEDLKTNPLPPEALEKVYGGPIPANHQENFVNCIKTRARPISDVWSHHRAMTTCHLANIALRLNETLAWDAKKEEITNSARGRAMQAREQRKGYEINVPV</sequence>
<dbReference type="InterPro" id="IPR019546">
    <property type="entry name" value="TAT_signal_bac_arc"/>
</dbReference>
<dbReference type="Pfam" id="PF19051">
    <property type="entry name" value="GFO_IDH_MocA_C2"/>
    <property type="match status" value="1"/>
</dbReference>
<dbReference type="InterPro" id="IPR043906">
    <property type="entry name" value="Gfo/Idh/MocA_OxRdtase_bact_C"/>
</dbReference>
<dbReference type="STRING" id="1576369.SAMN05421753_101141"/>
<reference evidence="4" key="1">
    <citation type="submission" date="2016-10" db="EMBL/GenBank/DDBJ databases">
        <authorList>
            <person name="Varghese N."/>
            <person name="Submissions S."/>
        </authorList>
    </citation>
    <scope>NUCLEOTIDE SEQUENCE [LARGE SCALE GENOMIC DNA]</scope>
    <source>
        <strain evidence="4">DSM 26348</strain>
    </source>
</reference>
<protein>
    <submittedName>
        <fullName evidence="3">Tat (Twin-arginine translocation) pathway signal sequence</fullName>
    </submittedName>
</protein>
<dbReference type="Proteomes" id="UP000199518">
    <property type="component" value="Unassembled WGS sequence"/>
</dbReference>
<gene>
    <name evidence="3" type="ORF">SAMN05421753_101141</name>
</gene>
<dbReference type="RefSeq" id="WP_245764477.1">
    <property type="nucleotide sequence ID" value="NZ_FOQD01000001.1"/>
</dbReference>
<dbReference type="PANTHER" id="PTHR43818">
    <property type="entry name" value="BCDNA.GH03377"/>
    <property type="match status" value="1"/>
</dbReference>
<dbReference type="EMBL" id="FOQD01000001">
    <property type="protein sequence ID" value="SFH55473.1"/>
    <property type="molecule type" value="Genomic_DNA"/>
</dbReference>
<evidence type="ECO:0000313" key="4">
    <source>
        <dbReference type="Proteomes" id="UP000199518"/>
    </source>
</evidence>
<dbReference type="InterPro" id="IPR000683">
    <property type="entry name" value="Gfo/Idh/MocA-like_OxRdtase_N"/>
</dbReference>
<organism evidence="3 4">
    <name type="scientific">Planctomicrobium piriforme</name>
    <dbReference type="NCBI Taxonomy" id="1576369"/>
    <lineage>
        <taxon>Bacteria</taxon>
        <taxon>Pseudomonadati</taxon>
        <taxon>Planctomycetota</taxon>
        <taxon>Planctomycetia</taxon>
        <taxon>Planctomycetales</taxon>
        <taxon>Planctomycetaceae</taxon>
        <taxon>Planctomicrobium</taxon>
    </lineage>
</organism>
<feature type="domain" description="Gfo/Idh/MocA-like oxidoreductase N-terminal" evidence="1">
    <location>
        <begin position="70"/>
        <end position="173"/>
    </location>
</feature>
<dbReference type="InterPro" id="IPR050463">
    <property type="entry name" value="Gfo/Idh/MocA_oxidrdct_glycsds"/>
</dbReference>
<evidence type="ECO:0000313" key="3">
    <source>
        <dbReference type="EMBL" id="SFH55473.1"/>
    </source>
</evidence>
<dbReference type="SUPFAM" id="SSF55347">
    <property type="entry name" value="Glyceraldehyde-3-phosphate dehydrogenase-like, C-terminal domain"/>
    <property type="match status" value="1"/>
</dbReference>
<evidence type="ECO:0000259" key="2">
    <source>
        <dbReference type="Pfam" id="PF19051"/>
    </source>
</evidence>
<dbReference type="SUPFAM" id="SSF51735">
    <property type="entry name" value="NAD(P)-binding Rossmann-fold domains"/>
    <property type="match status" value="1"/>
</dbReference>
<name>A0A1I3AZJ0_9PLAN</name>
<dbReference type="PROSITE" id="PS51318">
    <property type="entry name" value="TAT"/>
    <property type="match status" value="1"/>
</dbReference>
<accession>A0A1I3AZJ0</accession>
<dbReference type="NCBIfam" id="TIGR01409">
    <property type="entry name" value="TAT_signal_seq"/>
    <property type="match status" value="1"/>
</dbReference>
<dbReference type="InterPro" id="IPR006311">
    <property type="entry name" value="TAT_signal"/>
</dbReference>
<dbReference type="AlphaFoldDB" id="A0A1I3AZJ0"/>
<dbReference type="Pfam" id="PF01408">
    <property type="entry name" value="GFO_IDH_MocA"/>
    <property type="match status" value="1"/>
</dbReference>
<dbReference type="Gene3D" id="3.40.50.720">
    <property type="entry name" value="NAD(P)-binding Rossmann-like Domain"/>
    <property type="match status" value="1"/>
</dbReference>
<dbReference type="PANTHER" id="PTHR43818:SF5">
    <property type="entry name" value="OXIDOREDUCTASE FAMILY PROTEIN"/>
    <property type="match status" value="1"/>
</dbReference>
<dbReference type="Gene3D" id="3.30.360.10">
    <property type="entry name" value="Dihydrodipicolinate Reductase, domain 2"/>
    <property type="match status" value="1"/>
</dbReference>
<evidence type="ECO:0000259" key="1">
    <source>
        <dbReference type="Pfam" id="PF01408"/>
    </source>
</evidence>